<keyword evidence="1" id="KW-0175">Coiled coil</keyword>
<dbReference type="InterPro" id="IPR043502">
    <property type="entry name" value="DNA/RNA_pol_sf"/>
</dbReference>
<evidence type="ECO:0000259" key="4">
    <source>
        <dbReference type="Pfam" id="PF13976"/>
    </source>
</evidence>
<dbReference type="InterPro" id="IPR013103">
    <property type="entry name" value="RVT_2"/>
</dbReference>
<dbReference type="Pfam" id="PF07727">
    <property type="entry name" value="RVT_2"/>
    <property type="match status" value="1"/>
</dbReference>
<gene>
    <name evidence="5" type="ORF">Tci_038139</name>
</gene>
<proteinExistence type="predicted"/>
<name>A0A6L2LWJ1_TANCI</name>
<sequence length="1145" mass="130620">MESLCPQVVFVAKLPILNPNEFDLWKIRIEHYFQMTDYSLWEAILNGDSPIPTRVVDDKHQLKFNIYKDVKSLMKAIKKRFGGNKETKKMQKTLLKQQYENFTGSILKKPTHRVDNSHSKLEAQDISGRPNTNESVSAVTSVSPTSTKVPVFALPNVNNLSDAVIYSFFSKEIDLKWQIAMLTKRARRFLQRTRRNPGANGTTSIGFDMSKVECYNCHRRRYFARKYRSPKDTRNKDTQRRNVLVETSTSNALVSQGLESVEARLVIYQQNENMFEEDIKLLKLNVMLRENALVDLRNKFEKAEQERDELKLKLENFQTSSKNLSQLLASQITDKTRLGYDNQVFSSTVFDYDELIILTQMYVVPITLLTRSRHVTLTAARPVTSAVPQAKMQHQRPTKHDVSKAHSPIRMPINLRPSPTNVNFHQQVTIFKVTQVFAVQGVKENWLPDENHVLLRVPRENNMYNVDLKNIVPSGYLTCLFAKATFDESNLWHRRLGHINFKTMNNLVKGIKREFSVAKTPQQNGIAKRKNRTLIEAAKTMLADSLLPTPFWAEAVNTACNVQNMANEGFLVRYSVSSKAFRVFNSRTRIVQETLHINFLEIQPNVAGSRPTWLFDIDTLTQSMNYQPVVVGNQPNSSVGIHENFTVDAAAFEVKKPESAVHVSLRSCDKTKKHDDKTKREAKDKCLVELSTRFRDLSDDFEEFSDNSTNKVNAASTPVTAVELNSTNNTNTFSAAGPSNNAVSSNFELGGKYSYVDPFQYPDALDILALEDITYSDDEKDVGVEADFSNLETNINEECIYYEEVFSPVARIEAIRLFLAYASFMRFMVYQMDVKSAFLYGTIKEEVYVCQPSGFKDLDYPDKVYKVVKALYGLHQAPRAWFETLANYLLENGFQKGKIDQTLFIKKQKGNILLIQVYVDNIIFRSTNKDLCIAFEKLMKDKFQMSLIGELTSFLGLQVKQKQDGIFISQDKYVAKILRMFGLTYRKSASTPIDIEKPLLKDPEGEDVDVRTYRSMIGSLMYLTLSRPKIMFAVCECACFQGIPKASHLHAVKRIFSYLKGKPYLGLWYPKDLPFNLVAYSDSDYAGASLDRKSTTRGCQFLGQMATGKENSDSFMADSLPESILLTFIHGICIDMVLLNSHLSI</sequence>
<dbReference type="Gene3D" id="3.30.420.10">
    <property type="entry name" value="Ribonuclease H-like superfamily/Ribonuclease H"/>
    <property type="match status" value="1"/>
</dbReference>
<dbReference type="EMBL" id="BKCJ010005334">
    <property type="protein sequence ID" value="GEU66161.1"/>
    <property type="molecule type" value="Genomic_DNA"/>
</dbReference>
<dbReference type="InterPro" id="IPR025724">
    <property type="entry name" value="GAG-pre-integrase_dom"/>
</dbReference>
<comment type="caution">
    <text evidence="5">The sequence shown here is derived from an EMBL/GenBank/DDBJ whole genome shotgun (WGS) entry which is preliminary data.</text>
</comment>
<dbReference type="PANTHER" id="PTHR11439">
    <property type="entry name" value="GAG-POL-RELATED RETROTRANSPOSON"/>
    <property type="match status" value="1"/>
</dbReference>
<evidence type="ECO:0000256" key="2">
    <source>
        <dbReference type="SAM" id="MobiDB-lite"/>
    </source>
</evidence>
<dbReference type="InterPro" id="IPR036397">
    <property type="entry name" value="RNaseH_sf"/>
</dbReference>
<dbReference type="GO" id="GO:0003676">
    <property type="term" value="F:nucleic acid binding"/>
    <property type="evidence" value="ECO:0007669"/>
    <property type="project" value="InterPro"/>
</dbReference>
<reference evidence="5" key="1">
    <citation type="journal article" date="2019" name="Sci. Rep.">
        <title>Draft genome of Tanacetum cinerariifolium, the natural source of mosquito coil.</title>
        <authorList>
            <person name="Yamashiro T."/>
            <person name="Shiraishi A."/>
            <person name="Satake H."/>
            <person name="Nakayama K."/>
        </authorList>
    </citation>
    <scope>NUCLEOTIDE SEQUENCE</scope>
</reference>
<evidence type="ECO:0000256" key="1">
    <source>
        <dbReference type="SAM" id="Coils"/>
    </source>
</evidence>
<dbReference type="Pfam" id="PF13976">
    <property type="entry name" value="gag_pre-integrs"/>
    <property type="match status" value="1"/>
</dbReference>
<organism evidence="5">
    <name type="scientific">Tanacetum cinerariifolium</name>
    <name type="common">Dalmatian daisy</name>
    <name type="synonym">Chrysanthemum cinerariifolium</name>
    <dbReference type="NCBI Taxonomy" id="118510"/>
    <lineage>
        <taxon>Eukaryota</taxon>
        <taxon>Viridiplantae</taxon>
        <taxon>Streptophyta</taxon>
        <taxon>Embryophyta</taxon>
        <taxon>Tracheophyta</taxon>
        <taxon>Spermatophyta</taxon>
        <taxon>Magnoliopsida</taxon>
        <taxon>eudicotyledons</taxon>
        <taxon>Gunneridae</taxon>
        <taxon>Pentapetalae</taxon>
        <taxon>asterids</taxon>
        <taxon>campanulids</taxon>
        <taxon>Asterales</taxon>
        <taxon>Asteraceae</taxon>
        <taxon>Asteroideae</taxon>
        <taxon>Anthemideae</taxon>
        <taxon>Anthemidinae</taxon>
        <taxon>Tanacetum</taxon>
    </lineage>
</organism>
<feature type="coiled-coil region" evidence="1">
    <location>
        <begin position="286"/>
        <end position="327"/>
    </location>
</feature>
<dbReference type="SUPFAM" id="SSF53098">
    <property type="entry name" value="Ribonuclease H-like"/>
    <property type="match status" value="1"/>
</dbReference>
<evidence type="ECO:0000313" key="5">
    <source>
        <dbReference type="EMBL" id="GEU66161.1"/>
    </source>
</evidence>
<dbReference type="InterPro" id="IPR012337">
    <property type="entry name" value="RNaseH-like_sf"/>
</dbReference>
<protein>
    <submittedName>
        <fullName evidence="5">Putative ribonuclease H-like domain-containing protein</fullName>
    </submittedName>
</protein>
<feature type="domain" description="GAG-pre-integrase" evidence="4">
    <location>
        <begin position="462"/>
        <end position="511"/>
    </location>
</feature>
<feature type="domain" description="Reverse transcriptase Ty1/copia-type" evidence="3">
    <location>
        <begin position="800"/>
        <end position="993"/>
    </location>
</feature>
<dbReference type="PANTHER" id="PTHR11439:SF495">
    <property type="entry name" value="REVERSE TRANSCRIPTASE, RNA-DEPENDENT DNA POLYMERASE-RELATED"/>
    <property type="match status" value="1"/>
</dbReference>
<evidence type="ECO:0000259" key="3">
    <source>
        <dbReference type="Pfam" id="PF07727"/>
    </source>
</evidence>
<dbReference type="AlphaFoldDB" id="A0A6L2LWJ1"/>
<accession>A0A6L2LWJ1</accession>
<dbReference type="SUPFAM" id="SSF56672">
    <property type="entry name" value="DNA/RNA polymerases"/>
    <property type="match status" value="1"/>
</dbReference>
<feature type="region of interest" description="Disordered" evidence="2">
    <location>
        <begin position="386"/>
        <end position="405"/>
    </location>
</feature>